<feature type="region of interest" description="Disordered" evidence="1">
    <location>
        <begin position="1"/>
        <end position="29"/>
    </location>
</feature>
<reference evidence="3" key="1">
    <citation type="submission" date="2014-12" db="EMBL/GenBank/DDBJ databases">
        <title>Genome Sequence of Valsa Canker Pathogens Uncovers a Specific Adaption of Colonization on Woody Bark.</title>
        <authorList>
            <person name="Yin Z."/>
            <person name="Liu H."/>
            <person name="Gao X."/>
            <person name="Li Z."/>
            <person name="Song N."/>
            <person name="Ke X."/>
            <person name="Dai Q."/>
            <person name="Wu Y."/>
            <person name="Sun Y."/>
            <person name="Xu J.-R."/>
            <person name="Kang Z.K."/>
            <person name="Wang L."/>
            <person name="Huang L."/>
        </authorList>
    </citation>
    <scope>NUCLEOTIDE SEQUENCE [LARGE SCALE GENOMIC DNA]</scope>
    <source>
        <strain evidence="3">03-8</strain>
    </source>
</reference>
<gene>
    <name evidence="3" type="ORF">VM1G_09166</name>
</gene>
<keyword evidence="2" id="KW-0812">Transmembrane</keyword>
<keyword evidence="4" id="KW-1185">Reference proteome</keyword>
<sequence length="196" mass="21016">MDGRQHPSELTNEYGPARTSDDSEPSILRDPVVYGGECTVVSEGDCPEGYFENNDISPRALEDGYSVSATLSTISAAQAAKIPQTQQFPQYYRDEARKPPVRDTMISGISGVTAGSGAPMLPKTPKSAFEEDAPKSQRKFHLCGIGKSNFFIVLVLLLFFLVVGVAIGVGVGMSLAKTNESSPYSKRTNNMIASAT</sequence>
<dbReference type="AlphaFoldDB" id="A0A194WC45"/>
<feature type="transmembrane region" description="Helical" evidence="2">
    <location>
        <begin position="150"/>
        <end position="176"/>
    </location>
</feature>
<evidence type="ECO:0000256" key="1">
    <source>
        <dbReference type="SAM" id="MobiDB-lite"/>
    </source>
</evidence>
<keyword evidence="2" id="KW-0472">Membrane</keyword>
<name>A0A194WC45_CYTMA</name>
<proteinExistence type="predicted"/>
<dbReference type="Proteomes" id="UP000078559">
    <property type="component" value="Chromosome 11"/>
</dbReference>
<protein>
    <submittedName>
        <fullName evidence="3">Uncharacterized protein</fullName>
    </submittedName>
</protein>
<accession>A0A194WC45</accession>
<evidence type="ECO:0000313" key="3">
    <source>
        <dbReference type="EMBL" id="KUI73981.1"/>
    </source>
</evidence>
<evidence type="ECO:0000256" key="2">
    <source>
        <dbReference type="SAM" id="Phobius"/>
    </source>
</evidence>
<keyword evidence="2" id="KW-1133">Transmembrane helix</keyword>
<evidence type="ECO:0000313" key="4">
    <source>
        <dbReference type="Proteomes" id="UP000078559"/>
    </source>
</evidence>
<dbReference type="EMBL" id="CM003108">
    <property type="protein sequence ID" value="KUI73981.1"/>
    <property type="molecule type" value="Genomic_DNA"/>
</dbReference>
<organism evidence="3 4">
    <name type="scientific">Cytospora mali</name>
    <name type="common">Apple Valsa canker fungus</name>
    <name type="synonym">Valsa mali</name>
    <dbReference type="NCBI Taxonomy" id="578113"/>
    <lineage>
        <taxon>Eukaryota</taxon>
        <taxon>Fungi</taxon>
        <taxon>Dikarya</taxon>
        <taxon>Ascomycota</taxon>
        <taxon>Pezizomycotina</taxon>
        <taxon>Sordariomycetes</taxon>
        <taxon>Sordariomycetidae</taxon>
        <taxon>Diaporthales</taxon>
        <taxon>Cytosporaceae</taxon>
        <taxon>Cytospora</taxon>
    </lineage>
</organism>